<dbReference type="Pfam" id="PF15919">
    <property type="entry name" value="HicB_lk_antitox"/>
    <property type="match status" value="1"/>
</dbReference>
<dbReference type="EMBL" id="QEKO01000001">
    <property type="protein sequence ID" value="PVY68589.1"/>
    <property type="molecule type" value="Genomic_DNA"/>
</dbReference>
<evidence type="ECO:0000313" key="2">
    <source>
        <dbReference type="EMBL" id="PVY68589.1"/>
    </source>
</evidence>
<protein>
    <submittedName>
        <fullName evidence="2">Antitoxin HicB</fullName>
    </submittedName>
</protein>
<evidence type="ECO:0000259" key="1">
    <source>
        <dbReference type="Pfam" id="PF15919"/>
    </source>
</evidence>
<dbReference type="SUPFAM" id="SSF143100">
    <property type="entry name" value="TTHA1013/TTHA0281-like"/>
    <property type="match status" value="1"/>
</dbReference>
<evidence type="ECO:0000313" key="3">
    <source>
        <dbReference type="Proteomes" id="UP000246145"/>
    </source>
</evidence>
<reference evidence="2 3" key="1">
    <citation type="submission" date="2018-04" db="EMBL/GenBank/DDBJ databases">
        <title>Genomic Encyclopedia of Type Strains, Phase IV (KMG-IV): sequencing the most valuable type-strain genomes for metagenomic binning, comparative biology and taxonomic classification.</title>
        <authorList>
            <person name="Goeker M."/>
        </authorList>
    </citation>
    <scope>NUCLEOTIDE SEQUENCE [LARGE SCALE GENOMIC DNA]</scope>
    <source>
        <strain evidence="2 3">DSM 10065</strain>
    </source>
</reference>
<dbReference type="InterPro" id="IPR035069">
    <property type="entry name" value="TTHA1013/TTHA0281-like"/>
</dbReference>
<comment type="caution">
    <text evidence="2">The sequence shown here is derived from an EMBL/GenBank/DDBJ whole genome shotgun (WGS) entry which is preliminary data.</text>
</comment>
<dbReference type="Gene3D" id="3.30.160.250">
    <property type="match status" value="1"/>
</dbReference>
<accession>A0A2U1CRV2</accession>
<dbReference type="AlphaFoldDB" id="A0A2U1CRV2"/>
<sequence length="139" mass="15301">MLTYPITLTPDTNGTFLVQFPDIPEAISVAEDETEALINGLDALEAAIEIYFDEKRIVPAPSKVKRGQPSVTLPALVTAKVLLANEMVSQGVRKSELARRLNVHMPQVDRLIDLRHSSKLENIEAAFHSLGKSLEVRVA</sequence>
<dbReference type="OrthoDB" id="5772151at2"/>
<organism evidence="2 3">
    <name type="scientific">Pusillimonas noertemannii</name>
    <dbReference type="NCBI Taxonomy" id="305977"/>
    <lineage>
        <taxon>Bacteria</taxon>
        <taxon>Pseudomonadati</taxon>
        <taxon>Pseudomonadota</taxon>
        <taxon>Betaproteobacteria</taxon>
        <taxon>Burkholderiales</taxon>
        <taxon>Alcaligenaceae</taxon>
        <taxon>Pusillimonas</taxon>
    </lineage>
</organism>
<proteinExistence type="predicted"/>
<name>A0A2U1CRV2_9BURK</name>
<dbReference type="RefSeq" id="WP_116517660.1">
    <property type="nucleotide sequence ID" value="NZ_JACCEX010000001.1"/>
</dbReference>
<dbReference type="Proteomes" id="UP000246145">
    <property type="component" value="Unassembled WGS sequence"/>
</dbReference>
<keyword evidence="3" id="KW-1185">Reference proteome</keyword>
<gene>
    <name evidence="2" type="ORF">C7440_0996</name>
</gene>
<feature type="domain" description="HicB-like antitoxin of toxin-antitoxin system" evidence="1">
    <location>
        <begin position="4"/>
        <end position="107"/>
    </location>
</feature>
<dbReference type="InterPro" id="IPR031807">
    <property type="entry name" value="HicB-like"/>
</dbReference>